<organism evidence="1 2">
    <name type="scientific">Tothia fuscella</name>
    <dbReference type="NCBI Taxonomy" id="1048955"/>
    <lineage>
        <taxon>Eukaryota</taxon>
        <taxon>Fungi</taxon>
        <taxon>Dikarya</taxon>
        <taxon>Ascomycota</taxon>
        <taxon>Pezizomycotina</taxon>
        <taxon>Dothideomycetes</taxon>
        <taxon>Pleosporomycetidae</taxon>
        <taxon>Venturiales</taxon>
        <taxon>Cylindrosympodiaceae</taxon>
        <taxon>Tothia</taxon>
    </lineage>
</organism>
<gene>
    <name evidence="1" type="ORF">EJ08DRAFT_707901</name>
</gene>
<dbReference type="EMBL" id="MU007021">
    <property type="protein sequence ID" value="KAF2433403.1"/>
    <property type="molecule type" value="Genomic_DNA"/>
</dbReference>
<dbReference type="InterPro" id="IPR038883">
    <property type="entry name" value="AN11006-like"/>
</dbReference>
<name>A0A9P4U1X0_9PEZI</name>
<protein>
    <submittedName>
        <fullName evidence="1">Uncharacterized protein</fullName>
    </submittedName>
</protein>
<evidence type="ECO:0000313" key="2">
    <source>
        <dbReference type="Proteomes" id="UP000800235"/>
    </source>
</evidence>
<sequence>MPVLVSPLLDFPTELHHIIYHEVLKTQLSGENSHVYVPDNARHFATPAAYTAWTATLHQPLFYICKQISQEAHAAYFECCTFTLTYRSHFQNLMKWATLTGRAGSVRSVRLWLDRQNPMAVRALRAFPGLTNLRFAVGITDIMKSTNGMWQASEVSEFLCTPWMDEIIGLTETARLQNLTVDILTKEHAFAKESEGAEVWRAARRLLKWQDDSVRGGAPNIRIDGWLRKGNRESDTEALKVIVA</sequence>
<accession>A0A9P4U1X0</accession>
<keyword evidence="2" id="KW-1185">Reference proteome</keyword>
<reference evidence="1" key="1">
    <citation type="journal article" date="2020" name="Stud. Mycol.">
        <title>101 Dothideomycetes genomes: a test case for predicting lifestyles and emergence of pathogens.</title>
        <authorList>
            <person name="Haridas S."/>
            <person name="Albert R."/>
            <person name="Binder M."/>
            <person name="Bloem J."/>
            <person name="Labutti K."/>
            <person name="Salamov A."/>
            <person name="Andreopoulos B."/>
            <person name="Baker S."/>
            <person name="Barry K."/>
            <person name="Bills G."/>
            <person name="Bluhm B."/>
            <person name="Cannon C."/>
            <person name="Castanera R."/>
            <person name="Culley D."/>
            <person name="Daum C."/>
            <person name="Ezra D."/>
            <person name="Gonzalez J."/>
            <person name="Henrissat B."/>
            <person name="Kuo A."/>
            <person name="Liang C."/>
            <person name="Lipzen A."/>
            <person name="Lutzoni F."/>
            <person name="Magnuson J."/>
            <person name="Mondo S."/>
            <person name="Nolan M."/>
            <person name="Ohm R."/>
            <person name="Pangilinan J."/>
            <person name="Park H.-J."/>
            <person name="Ramirez L."/>
            <person name="Alfaro M."/>
            <person name="Sun H."/>
            <person name="Tritt A."/>
            <person name="Yoshinaga Y."/>
            <person name="Zwiers L.-H."/>
            <person name="Turgeon B."/>
            <person name="Goodwin S."/>
            <person name="Spatafora J."/>
            <person name="Crous P."/>
            <person name="Grigoriev I."/>
        </authorList>
    </citation>
    <scope>NUCLEOTIDE SEQUENCE</scope>
    <source>
        <strain evidence="1">CBS 130266</strain>
    </source>
</reference>
<dbReference type="Proteomes" id="UP000800235">
    <property type="component" value="Unassembled WGS sequence"/>
</dbReference>
<comment type="caution">
    <text evidence="1">The sequence shown here is derived from an EMBL/GenBank/DDBJ whole genome shotgun (WGS) entry which is preliminary data.</text>
</comment>
<evidence type="ECO:0000313" key="1">
    <source>
        <dbReference type="EMBL" id="KAF2433403.1"/>
    </source>
</evidence>
<dbReference type="PANTHER" id="PTHR42085">
    <property type="entry name" value="F-BOX DOMAIN-CONTAINING PROTEIN"/>
    <property type="match status" value="1"/>
</dbReference>
<proteinExistence type="predicted"/>
<dbReference type="PANTHER" id="PTHR42085:SF2">
    <property type="entry name" value="F-BOX DOMAIN-CONTAINING PROTEIN"/>
    <property type="match status" value="1"/>
</dbReference>
<dbReference type="AlphaFoldDB" id="A0A9P4U1X0"/>